<reference evidence="2" key="1">
    <citation type="submission" date="2018-04" db="EMBL/GenBank/DDBJ databases">
        <title>WGS assembly of Panicum hallii.</title>
        <authorList>
            <person name="Lovell J."/>
            <person name="Jenkins J."/>
            <person name="Lowry D."/>
            <person name="Mamidi S."/>
            <person name="Sreedasyam A."/>
            <person name="Weng X."/>
            <person name="Barry K."/>
            <person name="Bonette J."/>
            <person name="Campitelli B."/>
            <person name="Daum C."/>
            <person name="Gordon S."/>
            <person name="Gould B."/>
            <person name="Lipzen A."/>
            <person name="Macqueen A."/>
            <person name="Palacio-Mejia J."/>
            <person name="Plott C."/>
            <person name="Shakirov E."/>
            <person name="Shu S."/>
            <person name="Yoshinaga Y."/>
            <person name="Zane M."/>
            <person name="Rokhsar D."/>
            <person name="Grimwood J."/>
            <person name="Schmutz J."/>
            <person name="Juenger T."/>
        </authorList>
    </citation>
    <scope>NUCLEOTIDE SEQUENCE [LARGE SCALE GENOMIC DNA]</scope>
    <source>
        <strain evidence="2">FIL2</strain>
    </source>
</reference>
<evidence type="ECO:0000313" key="2">
    <source>
        <dbReference type="EMBL" id="PVH32102.1"/>
    </source>
</evidence>
<proteinExistence type="predicted"/>
<dbReference type="AlphaFoldDB" id="A0A2T8I395"/>
<dbReference type="Proteomes" id="UP000243499">
    <property type="component" value="Chromosome 9"/>
</dbReference>
<feature type="compositionally biased region" description="Basic residues" evidence="1">
    <location>
        <begin position="127"/>
        <end position="139"/>
    </location>
</feature>
<feature type="region of interest" description="Disordered" evidence="1">
    <location>
        <begin position="114"/>
        <end position="139"/>
    </location>
</feature>
<evidence type="ECO:0000256" key="1">
    <source>
        <dbReference type="SAM" id="MobiDB-lite"/>
    </source>
</evidence>
<dbReference type="Gramene" id="PVH32102">
    <property type="protein sequence ID" value="PVH32102"/>
    <property type="gene ID" value="PAHAL_9G313100"/>
</dbReference>
<sequence>MYSSHHSTSPSAWGVANTIGLHMQDKIRRCGGARPRRRRRPAMGPHVHGLLGAMARPANDSHAALSKGCGLLRRRHAPIGHAALLGIQPRRGVLHSRDGAGRPEAPRVRHRALLDPRHDRGRGSAAPHRRPPRRPALRRHALRWRAGPEPRRRLRGLHGWCLHQRRRHVPGAHGCFGLRRRAQPDLRARRTRVAPQRLRVPRLHPRLTLLLHGILEALGACRLTSDRSLRHGHSGVARRRRPPYARVVPVARGPGPGMQGPARAVQNVGDTGGGRAALARDKIRARQTSRRRR</sequence>
<protein>
    <submittedName>
        <fullName evidence="2">Uncharacterized protein</fullName>
    </submittedName>
</protein>
<name>A0A2T8I395_9POAL</name>
<gene>
    <name evidence="2" type="ORF">PAHAL_9G313100</name>
</gene>
<organism evidence="2">
    <name type="scientific">Panicum hallii</name>
    <dbReference type="NCBI Taxonomy" id="206008"/>
    <lineage>
        <taxon>Eukaryota</taxon>
        <taxon>Viridiplantae</taxon>
        <taxon>Streptophyta</taxon>
        <taxon>Embryophyta</taxon>
        <taxon>Tracheophyta</taxon>
        <taxon>Spermatophyta</taxon>
        <taxon>Magnoliopsida</taxon>
        <taxon>Liliopsida</taxon>
        <taxon>Poales</taxon>
        <taxon>Poaceae</taxon>
        <taxon>PACMAD clade</taxon>
        <taxon>Panicoideae</taxon>
        <taxon>Panicodae</taxon>
        <taxon>Paniceae</taxon>
        <taxon>Panicinae</taxon>
        <taxon>Panicum</taxon>
        <taxon>Panicum sect. Panicum</taxon>
    </lineage>
</organism>
<accession>A0A2T8I395</accession>
<feature type="region of interest" description="Disordered" evidence="1">
    <location>
        <begin position="251"/>
        <end position="293"/>
    </location>
</feature>
<dbReference type="EMBL" id="CM008054">
    <property type="protein sequence ID" value="PVH32102.1"/>
    <property type="molecule type" value="Genomic_DNA"/>
</dbReference>